<dbReference type="EMBL" id="CP026952">
    <property type="protein sequence ID" value="AWB92552.1"/>
    <property type="molecule type" value="Genomic_DNA"/>
</dbReference>
<dbReference type="RefSeq" id="WP_108578197.1">
    <property type="nucleotide sequence ID" value="NZ_CP026952.1"/>
</dbReference>
<dbReference type="PANTHER" id="PTHR21089:SF1">
    <property type="entry name" value="BIFUNCTIONAL 3-DEHYDROQUINATE DEHYDRATASE_SHIKIMATE DEHYDROGENASE, CHLOROPLASTIC"/>
    <property type="match status" value="1"/>
</dbReference>
<keyword evidence="4" id="KW-1185">Reference proteome</keyword>
<dbReference type="AlphaFoldDB" id="A0A2S0WMM8"/>
<dbReference type="OrthoDB" id="9776868at2"/>
<dbReference type="InterPro" id="IPR013708">
    <property type="entry name" value="Shikimate_DH-bd_N"/>
</dbReference>
<keyword evidence="2" id="KW-0028">Amino-acid biosynthesis</keyword>
<evidence type="ECO:0000313" key="3">
    <source>
        <dbReference type="EMBL" id="AWB92552.1"/>
    </source>
</evidence>
<dbReference type="Gene3D" id="3.40.50.10860">
    <property type="entry name" value="Leucine Dehydrogenase, chain A, domain 1"/>
    <property type="match status" value="1"/>
</dbReference>
<evidence type="ECO:0000313" key="4">
    <source>
        <dbReference type="Proteomes" id="UP000244384"/>
    </source>
</evidence>
<evidence type="ECO:0000256" key="1">
    <source>
        <dbReference type="ARBA" id="ARBA00004871"/>
    </source>
</evidence>
<dbReference type="CDD" id="cd01065">
    <property type="entry name" value="NAD_bind_Shikimate_DH"/>
    <property type="match status" value="1"/>
</dbReference>
<dbReference type="InterPro" id="IPR046346">
    <property type="entry name" value="Aminoacid_DH-like_N_sf"/>
</dbReference>
<comment type="pathway">
    <text evidence="1">Metabolic intermediate biosynthesis; chorismate biosynthesis; chorismate from D-erythrose 4-phosphate and phosphoenolpyruvate: step 4/7.</text>
</comment>
<reference evidence="4" key="1">
    <citation type="submission" date="2018-01" db="EMBL/GenBank/DDBJ databases">
        <authorList>
            <person name="Li J."/>
        </authorList>
    </citation>
    <scope>NUCLEOTIDE SEQUENCE [LARGE SCALE GENOMIC DNA]</scope>
    <source>
        <strain evidence="4">592</strain>
    </source>
</reference>
<dbReference type="Pfam" id="PF18317">
    <property type="entry name" value="SDH_C"/>
    <property type="match status" value="1"/>
</dbReference>
<accession>A0A5F2EVA1</accession>
<protein>
    <submittedName>
        <fullName evidence="3">Shikimate dehydrogenase</fullName>
    </submittedName>
</protein>
<sequence>MICAVIGSPIDHSLSPVMHRAAYAELGLDWTYEAVEVREGELGAFVGALGDDVRGLSVTAPLKREAAAAAQQHDGVVDALGVANTLVVDDGVLSAYNTDVPGAAAAIAQAGIAPPRSARILGGGATAASIALTLVRLGVEELSFVVRDEARAADAVEVARGRGIQVRVRSIDEPLIAKVDLLVSTVPDQVIGSRSYELVDSSRAVFDVVYDPWPTNLVRAAHEAGTPVVSGIDLLAHQAALQVELMTGSTVSPQLLRDAALSALSPR</sequence>
<dbReference type="PANTHER" id="PTHR21089">
    <property type="entry name" value="SHIKIMATE DEHYDROGENASE"/>
    <property type="match status" value="1"/>
</dbReference>
<evidence type="ECO:0000256" key="2">
    <source>
        <dbReference type="ARBA" id="ARBA00023141"/>
    </source>
</evidence>
<accession>A0A2S0WMM8</accession>
<dbReference type="GO" id="GO:0004764">
    <property type="term" value="F:shikimate 3-dehydrogenase (NADP+) activity"/>
    <property type="evidence" value="ECO:0007669"/>
    <property type="project" value="InterPro"/>
</dbReference>
<dbReference type="InterPro" id="IPR022893">
    <property type="entry name" value="Shikimate_DH_fam"/>
</dbReference>
<dbReference type="GO" id="GO:0009423">
    <property type="term" value="P:chorismate biosynthetic process"/>
    <property type="evidence" value="ECO:0007669"/>
    <property type="project" value="TreeGrafter"/>
</dbReference>
<dbReference type="GO" id="GO:0050661">
    <property type="term" value="F:NADP binding"/>
    <property type="evidence" value="ECO:0007669"/>
    <property type="project" value="TreeGrafter"/>
</dbReference>
<dbReference type="InterPro" id="IPR041121">
    <property type="entry name" value="SDH_C"/>
</dbReference>
<dbReference type="GO" id="GO:0009073">
    <property type="term" value="P:aromatic amino acid family biosynthetic process"/>
    <property type="evidence" value="ECO:0007669"/>
    <property type="project" value="UniProtKB-KW"/>
</dbReference>
<dbReference type="InterPro" id="IPR036291">
    <property type="entry name" value="NAD(P)-bd_dom_sf"/>
</dbReference>
<dbReference type="GO" id="GO:0005829">
    <property type="term" value="C:cytosol"/>
    <property type="evidence" value="ECO:0007669"/>
    <property type="project" value="TreeGrafter"/>
</dbReference>
<dbReference type="KEGG" id="aez:C3E78_10275"/>
<dbReference type="Pfam" id="PF08501">
    <property type="entry name" value="Shikimate_dh_N"/>
    <property type="match status" value="1"/>
</dbReference>
<gene>
    <name evidence="3" type="ORF">C3E78_10275</name>
</gene>
<dbReference type="NCBIfam" id="NF001311">
    <property type="entry name" value="PRK00258.1-3"/>
    <property type="match status" value="1"/>
</dbReference>
<dbReference type="Proteomes" id="UP000244384">
    <property type="component" value="Chromosome"/>
</dbReference>
<proteinExistence type="predicted"/>
<dbReference type="SUPFAM" id="SSF53223">
    <property type="entry name" value="Aminoacid dehydrogenase-like, N-terminal domain"/>
    <property type="match status" value="1"/>
</dbReference>
<dbReference type="Gene3D" id="3.40.50.720">
    <property type="entry name" value="NAD(P)-binding Rossmann-like Domain"/>
    <property type="match status" value="1"/>
</dbReference>
<organism evidence="3 4">
    <name type="scientific">Aeromicrobium chenweiae</name>
    <dbReference type="NCBI Taxonomy" id="2079793"/>
    <lineage>
        <taxon>Bacteria</taxon>
        <taxon>Bacillati</taxon>
        <taxon>Actinomycetota</taxon>
        <taxon>Actinomycetes</taxon>
        <taxon>Propionibacteriales</taxon>
        <taxon>Nocardioidaceae</taxon>
        <taxon>Aeromicrobium</taxon>
    </lineage>
</organism>
<keyword evidence="2" id="KW-0057">Aromatic amino acid biosynthesis</keyword>
<dbReference type="SUPFAM" id="SSF51735">
    <property type="entry name" value="NAD(P)-binding Rossmann-fold domains"/>
    <property type="match status" value="1"/>
</dbReference>
<dbReference type="GO" id="GO:0019632">
    <property type="term" value="P:shikimate metabolic process"/>
    <property type="evidence" value="ECO:0007669"/>
    <property type="project" value="TreeGrafter"/>
</dbReference>
<name>A0A2S0WMM8_9ACTN</name>